<dbReference type="PANTHER" id="PTHR31793">
    <property type="entry name" value="4-HYDROXYBENZOYL-COA THIOESTERASE FAMILY MEMBER"/>
    <property type="match status" value="1"/>
</dbReference>
<comment type="caution">
    <text evidence="3">The sequence shown here is derived from an EMBL/GenBank/DDBJ whole genome shotgun (WGS) entry which is preliminary data.</text>
</comment>
<dbReference type="RefSeq" id="WP_188910604.1">
    <property type="nucleotide sequence ID" value="NZ_BMMF01000003.1"/>
</dbReference>
<comment type="similarity">
    <text evidence="1">Belongs to the 4-hydroxybenzoyl-CoA thioesterase family.</text>
</comment>
<dbReference type="CDD" id="cd00586">
    <property type="entry name" value="4HBT"/>
    <property type="match status" value="1"/>
</dbReference>
<dbReference type="Gene3D" id="3.10.129.10">
    <property type="entry name" value="Hotdog Thioesterase"/>
    <property type="match status" value="1"/>
</dbReference>
<dbReference type="Proteomes" id="UP000600449">
    <property type="component" value="Unassembled WGS sequence"/>
</dbReference>
<evidence type="ECO:0000256" key="2">
    <source>
        <dbReference type="ARBA" id="ARBA00022801"/>
    </source>
</evidence>
<dbReference type="InterPro" id="IPR050563">
    <property type="entry name" value="4-hydroxybenzoyl-CoA_TE"/>
</dbReference>
<keyword evidence="4" id="KW-1185">Reference proteome</keyword>
<evidence type="ECO:0000313" key="3">
    <source>
        <dbReference type="EMBL" id="GGK26989.1"/>
    </source>
</evidence>
<sequence length="145" mass="15890">MTDTPDIAALRADPRVAHARDVLRFSDCDALGHVNNVVYATLCESGRVTFLRERLPSVERRGVAFVIVKLVIEFEAELHYPGEVETLTWLSRLGRTSFTLSQAILSGDTRAAKAEGVCVAIDEATRKPIAFEGETRAMMEGLVVG</sequence>
<dbReference type="AlphaFoldDB" id="A0A917Q608"/>
<dbReference type="GO" id="GO:0047617">
    <property type="term" value="F:fatty acyl-CoA hydrolase activity"/>
    <property type="evidence" value="ECO:0007669"/>
    <property type="project" value="TreeGrafter"/>
</dbReference>
<accession>A0A917Q608</accession>
<keyword evidence="2" id="KW-0378">Hydrolase</keyword>
<evidence type="ECO:0000313" key="4">
    <source>
        <dbReference type="Proteomes" id="UP000600449"/>
    </source>
</evidence>
<dbReference type="SUPFAM" id="SSF54637">
    <property type="entry name" value="Thioesterase/thiol ester dehydrase-isomerase"/>
    <property type="match status" value="1"/>
</dbReference>
<dbReference type="Pfam" id="PF13279">
    <property type="entry name" value="4HBT_2"/>
    <property type="match status" value="1"/>
</dbReference>
<reference evidence="3 4" key="1">
    <citation type="journal article" date="2014" name="Int. J. Syst. Evol. Microbiol.">
        <title>Complete genome sequence of Corynebacterium casei LMG S-19264T (=DSM 44701T), isolated from a smear-ripened cheese.</title>
        <authorList>
            <consortium name="US DOE Joint Genome Institute (JGI-PGF)"/>
            <person name="Walter F."/>
            <person name="Albersmeier A."/>
            <person name="Kalinowski J."/>
            <person name="Ruckert C."/>
        </authorList>
    </citation>
    <scope>NUCLEOTIDE SEQUENCE [LARGE SCALE GENOMIC DNA]</scope>
    <source>
        <strain evidence="3 4">CGMCC 1.9161</strain>
    </source>
</reference>
<name>A0A917Q608_9HYPH</name>
<evidence type="ECO:0000256" key="1">
    <source>
        <dbReference type="ARBA" id="ARBA00005953"/>
    </source>
</evidence>
<dbReference type="InterPro" id="IPR029069">
    <property type="entry name" value="HotDog_dom_sf"/>
</dbReference>
<organism evidence="3 4">
    <name type="scientific">Salinarimonas ramus</name>
    <dbReference type="NCBI Taxonomy" id="690164"/>
    <lineage>
        <taxon>Bacteria</taxon>
        <taxon>Pseudomonadati</taxon>
        <taxon>Pseudomonadota</taxon>
        <taxon>Alphaproteobacteria</taxon>
        <taxon>Hyphomicrobiales</taxon>
        <taxon>Salinarimonadaceae</taxon>
        <taxon>Salinarimonas</taxon>
    </lineage>
</organism>
<protein>
    <submittedName>
        <fullName evidence="3">Thioesterase</fullName>
    </submittedName>
</protein>
<proteinExistence type="inferred from homology"/>
<gene>
    <name evidence="3" type="ORF">GCM10011322_11820</name>
</gene>
<dbReference type="PANTHER" id="PTHR31793:SF27">
    <property type="entry name" value="NOVEL THIOESTERASE SUPERFAMILY DOMAIN AND SAPOSIN A-TYPE DOMAIN CONTAINING PROTEIN (0610012H03RIK)"/>
    <property type="match status" value="1"/>
</dbReference>
<dbReference type="EMBL" id="BMMF01000003">
    <property type="protein sequence ID" value="GGK26989.1"/>
    <property type="molecule type" value="Genomic_DNA"/>
</dbReference>